<evidence type="ECO:0000313" key="5">
    <source>
        <dbReference type="Proteomes" id="UP000189475"/>
    </source>
</evidence>
<sequence length="333" mass="36689">MNFPPVSVLDLAPVIDGADHSQTYRRSVELAQHAEGLGFQRFWLAEHHNMPDIASAATSLLIGHIASNTTTIRVGSGGIMLPNHAPLVIAEQFGTLEALHPGRIDLGLGRAPGTDYPTMHALRRDPDNMDPNFDELLEELEFFQGPVSSAQPVAAYPGSHSQVPIWLLGSSTYSARLAAMKGLPFVFAAHFAPGAMLAALDMYRQFFKPSEHLDKPYAMIAINATLADTDEQAQFLATTEKQKFLGMIRGKRGKLPRPVASMEPLWLPHEKRQLNNQLQESIIGSPQTAKHQLDDLLSRTQADELMVNSMIYDQASKLHSYELLAELVGAHKR</sequence>
<evidence type="ECO:0000256" key="2">
    <source>
        <dbReference type="ARBA" id="ARBA00074555"/>
    </source>
</evidence>
<dbReference type="InterPro" id="IPR050766">
    <property type="entry name" value="Bact_Lucif_Oxidored"/>
</dbReference>
<dbReference type="OrthoDB" id="7903015at2"/>
<evidence type="ECO:0000259" key="3">
    <source>
        <dbReference type="Pfam" id="PF00296"/>
    </source>
</evidence>
<organism evidence="4 5">
    <name type="scientific">Vibrio palustris</name>
    <dbReference type="NCBI Taxonomy" id="1918946"/>
    <lineage>
        <taxon>Bacteria</taxon>
        <taxon>Pseudomonadati</taxon>
        <taxon>Pseudomonadota</taxon>
        <taxon>Gammaproteobacteria</taxon>
        <taxon>Vibrionales</taxon>
        <taxon>Vibrionaceae</taxon>
        <taxon>Vibrio</taxon>
    </lineage>
</organism>
<keyword evidence="5" id="KW-1185">Reference proteome</keyword>
<dbReference type="EMBL" id="FUFT01000005">
    <property type="protein sequence ID" value="SJL84658.1"/>
    <property type="molecule type" value="Genomic_DNA"/>
</dbReference>
<comment type="similarity">
    <text evidence="1">To bacterial alkanal monooxygenase alpha and beta chains.</text>
</comment>
<dbReference type="InterPro" id="IPR036661">
    <property type="entry name" value="Luciferase-like_sf"/>
</dbReference>
<dbReference type="FunFam" id="3.20.20.30:FF:000002">
    <property type="entry name" value="LLM class flavin-dependent oxidoreductase"/>
    <property type="match status" value="1"/>
</dbReference>
<dbReference type="AlphaFoldDB" id="A0A1R4B6V8"/>
<dbReference type="NCBIfam" id="TIGR03558">
    <property type="entry name" value="oxido_grp_1"/>
    <property type="match status" value="1"/>
</dbReference>
<name>A0A1R4B6V8_9VIBR</name>
<accession>A0A1R4B6V8</accession>
<dbReference type="GO" id="GO:0005829">
    <property type="term" value="C:cytosol"/>
    <property type="evidence" value="ECO:0007669"/>
    <property type="project" value="TreeGrafter"/>
</dbReference>
<dbReference type="GO" id="GO:0004497">
    <property type="term" value="F:monooxygenase activity"/>
    <property type="evidence" value="ECO:0007669"/>
    <property type="project" value="UniProtKB-KW"/>
</dbReference>
<reference evidence="4 5" key="1">
    <citation type="submission" date="2017-02" db="EMBL/GenBank/DDBJ databases">
        <authorList>
            <person name="Peterson S.W."/>
        </authorList>
    </citation>
    <scope>NUCLEOTIDE SEQUENCE [LARGE SCALE GENOMIC DNA]</scope>
    <source>
        <strain evidence="4 5">CECT 9027</strain>
    </source>
</reference>
<keyword evidence="4" id="KW-0503">Monooxygenase</keyword>
<dbReference type="Gene3D" id="3.20.20.30">
    <property type="entry name" value="Luciferase-like domain"/>
    <property type="match status" value="1"/>
</dbReference>
<dbReference type="SUPFAM" id="SSF51679">
    <property type="entry name" value="Bacterial luciferase-like"/>
    <property type="match status" value="1"/>
</dbReference>
<gene>
    <name evidence="4" type="primary">luxA</name>
    <name evidence="4" type="ORF">VPAL9027_02650</name>
</gene>
<protein>
    <recommendedName>
        <fullName evidence="2">Luciferase-like monooxygenase</fullName>
    </recommendedName>
</protein>
<dbReference type="PANTHER" id="PTHR30137:SF6">
    <property type="entry name" value="LUCIFERASE-LIKE MONOOXYGENASE"/>
    <property type="match status" value="1"/>
</dbReference>
<evidence type="ECO:0000313" key="4">
    <source>
        <dbReference type="EMBL" id="SJL84658.1"/>
    </source>
</evidence>
<dbReference type="Pfam" id="PF00296">
    <property type="entry name" value="Bac_luciferase"/>
    <property type="match status" value="1"/>
</dbReference>
<dbReference type="RefSeq" id="WP_077315005.1">
    <property type="nucleotide sequence ID" value="NZ_AP024888.1"/>
</dbReference>
<dbReference type="InterPro" id="IPR011251">
    <property type="entry name" value="Luciferase-like_dom"/>
</dbReference>
<dbReference type="PANTHER" id="PTHR30137">
    <property type="entry name" value="LUCIFERASE-LIKE MONOOXYGENASE"/>
    <property type="match status" value="1"/>
</dbReference>
<dbReference type="Proteomes" id="UP000189475">
    <property type="component" value="Unassembled WGS sequence"/>
</dbReference>
<dbReference type="InterPro" id="IPR019949">
    <property type="entry name" value="CmoO-like"/>
</dbReference>
<keyword evidence="4" id="KW-0560">Oxidoreductase</keyword>
<evidence type="ECO:0000256" key="1">
    <source>
        <dbReference type="ARBA" id="ARBA00007789"/>
    </source>
</evidence>
<dbReference type="GO" id="GO:0016705">
    <property type="term" value="F:oxidoreductase activity, acting on paired donors, with incorporation or reduction of molecular oxygen"/>
    <property type="evidence" value="ECO:0007669"/>
    <property type="project" value="InterPro"/>
</dbReference>
<dbReference type="STRING" id="1918946.VPAL9027_02650"/>
<proteinExistence type="predicted"/>
<feature type="domain" description="Luciferase-like" evidence="3">
    <location>
        <begin position="17"/>
        <end position="295"/>
    </location>
</feature>